<sequence>MGSLGGTIVAVAILVKGHTFPTIVKVLPVDELALEATTLALFKLDLTFLGWSSNSVSLAFLSVRRILFFLVLSLDCDPLALETKATPVEESTGVLKSMFGEGDVPTDGFFDFVICG</sequence>
<protein>
    <submittedName>
        <fullName evidence="1">Uncharacterized protein</fullName>
    </submittedName>
</protein>
<feature type="non-terminal residue" evidence="1">
    <location>
        <position position="116"/>
    </location>
</feature>
<organism evidence="1">
    <name type="scientific">Tanacetum cinerariifolium</name>
    <name type="common">Dalmatian daisy</name>
    <name type="synonym">Chrysanthemum cinerariifolium</name>
    <dbReference type="NCBI Taxonomy" id="118510"/>
    <lineage>
        <taxon>Eukaryota</taxon>
        <taxon>Viridiplantae</taxon>
        <taxon>Streptophyta</taxon>
        <taxon>Embryophyta</taxon>
        <taxon>Tracheophyta</taxon>
        <taxon>Spermatophyta</taxon>
        <taxon>Magnoliopsida</taxon>
        <taxon>eudicotyledons</taxon>
        <taxon>Gunneridae</taxon>
        <taxon>Pentapetalae</taxon>
        <taxon>asterids</taxon>
        <taxon>campanulids</taxon>
        <taxon>Asterales</taxon>
        <taxon>Asteraceae</taxon>
        <taxon>Asteroideae</taxon>
        <taxon>Anthemideae</taxon>
        <taxon>Anthemidinae</taxon>
        <taxon>Tanacetum</taxon>
    </lineage>
</organism>
<accession>A0A699VW19</accession>
<dbReference type="EMBL" id="BKCJ011521431">
    <property type="protein sequence ID" value="GFD39755.1"/>
    <property type="molecule type" value="Genomic_DNA"/>
</dbReference>
<proteinExistence type="predicted"/>
<name>A0A699VW19_TANCI</name>
<comment type="caution">
    <text evidence="1">The sequence shown here is derived from an EMBL/GenBank/DDBJ whole genome shotgun (WGS) entry which is preliminary data.</text>
</comment>
<reference evidence="1" key="1">
    <citation type="journal article" date="2019" name="Sci. Rep.">
        <title>Draft genome of Tanacetum cinerariifolium, the natural source of mosquito coil.</title>
        <authorList>
            <person name="Yamashiro T."/>
            <person name="Shiraishi A."/>
            <person name="Satake H."/>
            <person name="Nakayama K."/>
        </authorList>
    </citation>
    <scope>NUCLEOTIDE SEQUENCE</scope>
</reference>
<dbReference type="AlphaFoldDB" id="A0A699VW19"/>
<gene>
    <name evidence="1" type="ORF">Tci_911724</name>
</gene>
<evidence type="ECO:0000313" key="1">
    <source>
        <dbReference type="EMBL" id="GFD39755.1"/>
    </source>
</evidence>